<feature type="domain" description="S-adenosylmethionine synthetase central" evidence="5">
    <location>
        <begin position="601"/>
        <end position="683"/>
    </location>
</feature>
<evidence type="ECO:0000256" key="3">
    <source>
        <dbReference type="SAM" id="MobiDB-lite"/>
    </source>
</evidence>
<feature type="compositionally biased region" description="Polar residues" evidence="3">
    <location>
        <begin position="160"/>
        <end position="170"/>
    </location>
</feature>
<dbReference type="GO" id="GO:0004478">
    <property type="term" value="F:methionine adenosyltransferase activity"/>
    <property type="evidence" value="ECO:0007669"/>
    <property type="project" value="UniProtKB-EC"/>
</dbReference>
<dbReference type="AlphaFoldDB" id="A0A915ND14"/>
<evidence type="ECO:0000259" key="4">
    <source>
        <dbReference type="Pfam" id="PF00438"/>
    </source>
</evidence>
<dbReference type="SUPFAM" id="SSF55973">
    <property type="entry name" value="S-adenosylmethionine synthetase"/>
    <property type="match status" value="2"/>
</dbReference>
<dbReference type="GO" id="GO:0046872">
    <property type="term" value="F:metal ion binding"/>
    <property type="evidence" value="ECO:0007669"/>
    <property type="project" value="UniProtKB-KW"/>
</dbReference>
<evidence type="ECO:0000313" key="7">
    <source>
        <dbReference type="WBParaSite" id="scaffold9076_cov281.g13625"/>
    </source>
</evidence>
<keyword evidence="6" id="KW-1185">Reference proteome</keyword>
<feature type="domain" description="S-adenosylmethionine synthetase N-terminal" evidence="4">
    <location>
        <begin position="490"/>
        <end position="586"/>
    </location>
</feature>
<feature type="region of interest" description="Disordered" evidence="3">
    <location>
        <begin position="160"/>
        <end position="180"/>
    </location>
</feature>
<feature type="compositionally biased region" description="Low complexity" evidence="3">
    <location>
        <begin position="110"/>
        <end position="123"/>
    </location>
</feature>
<keyword evidence="1" id="KW-0479">Metal-binding</keyword>
<dbReference type="Pfam" id="PF04176">
    <property type="entry name" value="TIP41"/>
    <property type="match status" value="1"/>
</dbReference>
<dbReference type="WBParaSite" id="scaffold9076_cov281.g13625">
    <property type="protein sequence ID" value="scaffold9076_cov281.g13625"/>
    <property type="gene ID" value="scaffold9076_cov281.g13625"/>
</dbReference>
<dbReference type="InterPro" id="IPR002133">
    <property type="entry name" value="S-AdoMet_synthetase"/>
</dbReference>
<accession>A0A915ND14</accession>
<organism evidence="6 7">
    <name type="scientific">Meloidogyne javanica</name>
    <name type="common">Root-knot nematode worm</name>
    <dbReference type="NCBI Taxonomy" id="6303"/>
    <lineage>
        <taxon>Eukaryota</taxon>
        <taxon>Metazoa</taxon>
        <taxon>Ecdysozoa</taxon>
        <taxon>Nematoda</taxon>
        <taxon>Chromadorea</taxon>
        <taxon>Rhabditida</taxon>
        <taxon>Tylenchina</taxon>
        <taxon>Tylenchomorpha</taxon>
        <taxon>Tylenchoidea</taxon>
        <taxon>Meloidogynidae</taxon>
        <taxon>Meloidogyninae</taxon>
        <taxon>Meloidogyne</taxon>
        <taxon>Meloidogyne incognita group</taxon>
    </lineage>
</organism>
<evidence type="ECO:0000256" key="2">
    <source>
        <dbReference type="ARBA" id="ARBA00048344"/>
    </source>
</evidence>
<comment type="catalytic activity">
    <reaction evidence="2">
        <text>L-methionine + ATP + H2O = S-adenosyl-L-methionine + phosphate + diphosphate</text>
        <dbReference type="Rhea" id="RHEA:21080"/>
        <dbReference type="ChEBI" id="CHEBI:15377"/>
        <dbReference type="ChEBI" id="CHEBI:30616"/>
        <dbReference type="ChEBI" id="CHEBI:33019"/>
        <dbReference type="ChEBI" id="CHEBI:43474"/>
        <dbReference type="ChEBI" id="CHEBI:57844"/>
        <dbReference type="ChEBI" id="CHEBI:59789"/>
        <dbReference type="EC" id="2.5.1.6"/>
    </reaction>
</comment>
<dbReference type="Proteomes" id="UP000887561">
    <property type="component" value="Unplaced"/>
</dbReference>
<feature type="region of interest" description="Disordered" evidence="3">
    <location>
        <begin position="103"/>
        <end position="147"/>
    </location>
</feature>
<reference evidence="7" key="1">
    <citation type="submission" date="2022-11" db="UniProtKB">
        <authorList>
            <consortium name="WormBaseParasite"/>
        </authorList>
    </citation>
    <scope>IDENTIFICATION</scope>
</reference>
<feature type="region of interest" description="Disordered" evidence="3">
    <location>
        <begin position="61"/>
        <end position="85"/>
    </location>
</feature>
<dbReference type="Gene3D" id="3.30.300.10">
    <property type="match status" value="2"/>
</dbReference>
<feature type="compositionally biased region" description="Low complexity" evidence="3">
    <location>
        <begin position="303"/>
        <end position="314"/>
    </location>
</feature>
<dbReference type="GO" id="GO:0006556">
    <property type="term" value="P:S-adenosylmethionine biosynthetic process"/>
    <property type="evidence" value="ECO:0007669"/>
    <property type="project" value="InterPro"/>
</dbReference>
<evidence type="ECO:0000256" key="1">
    <source>
        <dbReference type="ARBA" id="ARBA00022723"/>
    </source>
</evidence>
<dbReference type="InterPro" id="IPR022636">
    <property type="entry name" value="S-AdoMet_synthetase_sfam"/>
</dbReference>
<dbReference type="PROSITE" id="PS00376">
    <property type="entry name" value="ADOMET_SYNTHASE_1"/>
    <property type="match status" value="1"/>
</dbReference>
<feature type="compositionally biased region" description="Polar residues" evidence="3">
    <location>
        <begin position="68"/>
        <end position="85"/>
    </location>
</feature>
<dbReference type="GO" id="GO:0005524">
    <property type="term" value="F:ATP binding"/>
    <property type="evidence" value="ECO:0007669"/>
    <property type="project" value="InterPro"/>
</dbReference>
<dbReference type="Pfam" id="PF00438">
    <property type="entry name" value="S-AdoMet_synt_N"/>
    <property type="match status" value="1"/>
</dbReference>
<evidence type="ECO:0000313" key="6">
    <source>
        <dbReference type="Proteomes" id="UP000887561"/>
    </source>
</evidence>
<proteinExistence type="predicted"/>
<sequence>MLGYIHSVISSFHLHLNQNQHNRLYPIYDQHRRIEEPLRAEISLLFSDASTNLPSQTATFRTQATQASRSNSLSRQQTRASGSSTLSSVINGFTHFAQQLMSRQNNDDISSSSERSSTNSNESQPNIPPRVPLPSDFFNPPSNLPPEIANHVHQLISQSIASSTGQQTSRPADPRPTPRNIMLVGISSQSTDHLLPNGQHLPNVPQPIIEVNQRDADFWNDPQTIALGLHPPPQLQPHQILHNRSLSGQRVPSIRGEQIANMFNERIRVFNELDQFALFVRQTLESIVNCMVQHDSSILRDQSGPSSTSESGDSMDVNNSDVNSATSLPNNSTQEERHLFHNCIEFVSIQDHILESVCRHENIKEEECQVCRFEKQLGLPHLPEMIFPFNKIAIYCNGNLVIEFNAFDALKEVNKEQLPDFKMMIRIRIMPDTFFVLCRFYLRVDHVMVRILDTRLYDFSNFILNNFHILINFKQKMDVDIVPEAREQTFLFTSESVGEGHPDKMCDMISDAVLDAHLEQDPNAKVACEVVTKTGMILLCGEVTSKAHVDYQKLVRGVVKQIGFDDSSKGFDYRTCNVMVALEQQASEIAAGVWENRCDEDIGAGDQGLMFGYATDETDEAMPLSLLLAHQLQAKLCKLRKEGELEWSLPDSKSQLTIEYKFNNGACIPIRVHTVVMSAQHKQFENDLEI</sequence>
<dbReference type="InterPro" id="IPR007303">
    <property type="entry name" value="TIP41-like"/>
</dbReference>
<protein>
    <submittedName>
        <fullName evidence="7">TIP41-like protein</fullName>
    </submittedName>
</protein>
<dbReference type="InterPro" id="IPR022629">
    <property type="entry name" value="S-AdoMet_synt_central"/>
</dbReference>
<feature type="compositionally biased region" description="Polar residues" evidence="3">
    <location>
        <begin position="316"/>
        <end position="331"/>
    </location>
</feature>
<dbReference type="InterPro" id="IPR022631">
    <property type="entry name" value="ADOMET_SYNTHASE_CS"/>
</dbReference>
<dbReference type="InterPro" id="IPR022628">
    <property type="entry name" value="S-AdoMet_synt_N"/>
</dbReference>
<name>A0A915ND14_MELJA</name>
<feature type="region of interest" description="Disordered" evidence="3">
    <location>
        <begin position="298"/>
        <end position="331"/>
    </location>
</feature>
<dbReference type="Pfam" id="PF02772">
    <property type="entry name" value="S-AdoMet_synt_M"/>
    <property type="match status" value="1"/>
</dbReference>
<dbReference type="PANTHER" id="PTHR11964">
    <property type="entry name" value="S-ADENOSYLMETHIONINE SYNTHETASE"/>
    <property type="match status" value="1"/>
</dbReference>
<evidence type="ECO:0000259" key="5">
    <source>
        <dbReference type="Pfam" id="PF02772"/>
    </source>
</evidence>